<name>A0A918TJD5_9BACT</name>
<dbReference type="Pfam" id="PF22741">
    <property type="entry name" value="PTP-NADK"/>
    <property type="match status" value="1"/>
</dbReference>
<dbReference type="PANTHER" id="PTHR31126">
    <property type="entry name" value="TYROSINE-PROTEIN PHOSPHATASE"/>
    <property type="match status" value="1"/>
</dbReference>
<proteinExistence type="inferred from homology"/>
<dbReference type="EMBL" id="BMXI01000004">
    <property type="protein sequence ID" value="GHC48654.1"/>
    <property type="molecule type" value="Genomic_DNA"/>
</dbReference>
<evidence type="ECO:0000256" key="1">
    <source>
        <dbReference type="ARBA" id="ARBA00009580"/>
    </source>
</evidence>
<dbReference type="PROSITE" id="PS00383">
    <property type="entry name" value="TYR_PHOSPHATASE_1"/>
    <property type="match status" value="1"/>
</dbReference>
<reference evidence="5" key="2">
    <citation type="submission" date="2020-09" db="EMBL/GenBank/DDBJ databases">
        <authorList>
            <person name="Sun Q."/>
            <person name="Kim S."/>
        </authorList>
    </citation>
    <scope>NUCLEOTIDE SEQUENCE</scope>
    <source>
        <strain evidence="5">KCTC 12988</strain>
    </source>
</reference>
<feature type="domain" description="Tyrosine-protein phosphatase" evidence="3">
    <location>
        <begin position="35"/>
        <end position="176"/>
    </location>
</feature>
<evidence type="ECO:0000313" key="5">
    <source>
        <dbReference type="EMBL" id="GHC48654.1"/>
    </source>
</evidence>
<dbReference type="PROSITE" id="PS50056">
    <property type="entry name" value="TYR_PHOSPHATASE_2"/>
    <property type="match status" value="1"/>
</dbReference>
<dbReference type="InterPro" id="IPR016130">
    <property type="entry name" value="Tyr_Pase_AS"/>
</dbReference>
<accession>A0A918TJD5</accession>
<dbReference type="Proteomes" id="UP000644507">
    <property type="component" value="Unassembled WGS sequence"/>
</dbReference>
<organism evidence="5 6">
    <name type="scientific">Roseibacillus persicicus</name>
    <dbReference type="NCBI Taxonomy" id="454148"/>
    <lineage>
        <taxon>Bacteria</taxon>
        <taxon>Pseudomonadati</taxon>
        <taxon>Verrucomicrobiota</taxon>
        <taxon>Verrucomicrobiia</taxon>
        <taxon>Verrucomicrobiales</taxon>
        <taxon>Verrucomicrobiaceae</taxon>
        <taxon>Roseibacillus</taxon>
    </lineage>
</organism>
<evidence type="ECO:0008006" key="7">
    <source>
        <dbReference type="Google" id="ProtNLM"/>
    </source>
</evidence>
<reference evidence="5" key="1">
    <citation type="journal article" date="2014" name="Int. J. Syst. Evol. Microbiol.">
        <title>Complete genome sequence of Corynebacterium casei LMG S-19264T (=DSM 44701T), isolated from a smear-ripened cheese.</title>
        <authorList>
            <consortium name="US DOE Joint Genome Institute (JGI-PGF)"/>
            <person name="Walter F."/>
            <person name="Albersmeier A."/>
            <person name="Kalinowski J."/>
            <person name="Ruckert C."/>
        </authorList>
    </citation>
    <scope>NUCLEOTIDE SEQUENCE</scope>
    <source>
        <strain evidence="5">KCTC 12988</strain>
    </source>
</reference>
<dbReference type="Gene3D" id="3.90.190.10">
    <property type="entry name" value="Protein tyrosine phosphatase superfamily"/>
    <property type="match status" value="1"/>
</dbReference>
<dbReference type="PROSITE" id="PS50054">
    <property type="entry name" value="TYR_PHOSPHATASE_DUAL"/>
    <property type="match status" value="1"/>
</dbReference>
<dbReference type="GO" id="GO:0016791">
    <property type="term" value="F:phosphatase activity"/>
    <property type="evidence" value="ECO:0007669"/>
    <property type="project" value="TreeGrafter"/>
</dbReference>
<comment type="similarity">
    <text evidence="1">Belongs to the protein-tyrosine phosphatase family.</text>
</comment>
<protein>
    <recommendedName>
        <fullName evidence="7">Protein tyrosine phosphatase</fullName>
    </recommendedName>
</protein>
<gene>
    <name evidence="5" type="ORF">GCM10007100_13220</name>
</gene>
<evidence type="ECO:0000313" key="6">
    <source>
        <dbReference type="Proteomes" id="UP000644507"/>
    </source>
</evidence>
<dbReference type="InterPro" id="IPR000387">
    <property type="entry name" value="Tyr_Pase_dom"/>
</dbReference>
<keyword evidence="2" id="KW-0378">Hydrolase</keyword>
<dbReference type="InterPro" id="IPR020422">
    <property type="entry name" value="TYR_PHOSPHATASE_DUAL_dom"/>
</dbReference>
<evidence type="ECO:0000259" key="4">
    <source>
        <dbReference type="PROSITE" id="PS50056"/>
    </source>
</evidence>
<keyword evidence="6" id="KW-1185">Reference proteome</keyword>
<comment type="caution">
    <text evidence="5">The sequence shown here is derived from an EMBL/GenBank/DDBJ whole genome shotgun (WGS) entry which is preliminary data.</text>
</comment>
<dbReference type="PANTHER" id="PTHR31126:SF72">
    <property type="entry name" value="DUAL SPECIFICITY PROTEIN PHOSPHATASE TPBA"/>
    <property type="match status" value="1"/>
</dbReference>
<dbReference type="InterPro" id="IPR029021">
    <property type="entry name" value="Prot-tyrosine_phosphatase-like"/>
</dbReference>
<evidence type="ECO:0000259" key="3">
    <source>
        <dbReference type="PROSITE" id="PS50054"/>
    </source>
</evidence>
<sequence>MVLAPFFLVSCAQTPALPPSLRPAKWAQPVRLAGVPNLYQVSPELYRSAQPTAEGMAALEEKGVRTVINLRAFSDDEEEVSGTTLKTERIPILTWSPDGEDDDRFLHLLENSPKPILVHCKHGSDRTGAMCAVYRIEKQGWSADEAVGEMTSGGYGFHRIWRHLPGWVREGRKGEE</sequence>
<dbReference type="AlphaFoldDB" id="A0A918TJD5"/>
<feature type="domain" description="Tyrosine specific protein phosphatases" evidence="4">
    <location>
        <begin position="103"/>
        <end position="150"/>
    </location>
</feature>
<dbReference type="SUPFAM" id="SSF52799">
    <property type="entry name" value="(Phosphotyrosine protein) phosphatases II"/>
    <property type="match status" value="1"/>
</dbReference>
<evidence type="ECO:0000256" key="2">
    <source>
        <dbReference type="ARBA" id="ARBA00022801"/>
    </source>
</evidence>
<dbReference type="InterPro" id="IPR055214">
    <property type="entry name" value="PTP-NADK"/>
</dbReference>